<dbReference type="RefSeq" id="WP_010353390.1">
    <property type="nucleotide sequence ID" value="NZ_JAGJBY010000001.1"/>
</dbReference>
<dbReference type="GeneID" id="69804766"/>
<proteinExistence type="predicted"/>
<dbReference type="AlphaFoldDB" id="A0AAP6BKT0"/>
<dbReference type="Proteomes" id="UP001282288">
    <property type="component" value="Unassembled WGS sequence"/>
</dbReference>
<organism evidence="1 2">
    <name type="scientific">Streptomyces acidiscabies</name>
    <dbReference type="NCBI Taxonomy" id="42234"/>
    <lineage>
        <taxon>Bacteria</taxon>
        <taxon>Bacillati</taxon>
        <taxon>Actinomycetota</taxon>
        <taxon>Actinomycetes</taxon>
        <taxon>Kitasatosporales</taxon>
        <taxon>Streptomycetaceae</taxon>
        <taxon>Streptomyces</taxon>
    </lineage>
</organism>
<comment type="caution">
    <text evidence="1">The sequence shown here is derived from an EMBL/GenBank/DDBJ whole genome shotgun (WGS) entry which is preliminary data.</text>
</comment>
<evidence type="ECO:0000313" key="1">
    <source>
        <dbReference type="EMBL" id="MDX2966626.1"/>
    </source>
</evidence>
<accession>A0AAP6BKT0</accession>
<dbReference type="EMBL" id="JARAWC010000063">
    <property type="protein sequence ID" value="MDX2966626.1"/>
    <property type="molecule type" value="Genomic_DNA"/>
</dbReference>
<gene>
    <name evidence="1" type="ORF">PV399_44040</name>
</gene>
<evidence type="ECO:0000313" key="2">
    <source>
        <dbReference type="Proteomes" id="UP001282288"/>
    </source>
</evidence>
<reference evidence="1" key="1">
    <citation type="journal article" date="2023" name="Microb. Genom.">
        <title>Mesoterricola silvestris gen. nov., sp. nov., Mesoterricola sediminis sp. nov., Geothrix oryzae sp. nov., Geothrix edaphica sp. nov., Geothrix rubra sp. nov., and Geothrix limicola sp. nov., six novel members of Acidobacteriota isolated from soils.</title>
        <authorList>
            <person name="Weisberg A.J."/>
            <person name="Pearce E."/>
            <person name="Kramer C.G."/>
            <person name="Chang J.H."/>
            <person name="Clarke C.R."/>
        </authorList>
    </citation>
    <scope>NUCLEOTIDE SEQUENCE</scope>
    <source>
        <strain evidence="1">NRRL_B-16521</strain>
    </source>
</reference>
<name>A0AAP6BKT0_9ACTN</name>
<protein>
    <submittedName>
        <fullName evidence="1">Uncharacterized protein</fullName>
    </submittedName>
</protein>
<sequence>MNIEIKVDDITLSTVVAEVMSYDEDGDLVPDGKEKTVADLVADRIVASVVRDDRYPRLKDRVTEIRDEEIRAAIRPAIEQAVNRPIHKTNTWGEPTGQQTTLSEVIVDEARKFMNEPADKYRREGGTVLQTLVRDEVHKAFSAEIADAVKQARDLVATQLGDKVSDQITAAVRAGLMAK</sequence>